<name>A0A9Q1F8P4_SYNKA</name>
<reference evidence="1" key="1">
    <citation type="journal article" date="2023" name="Science">
        <title>Genome structures resolve the early diversification of teleost fishes.</title>
        <authorList>
            <person name="Parey E."/>
            <person name="Louis A."/>
            <person name="Montfort J."/>
            <person name="Bouchez O."/>
            <person name="Roques C."/>
            <person name="Iampietro C."/>
            <person name="Lluch J."/>
            <person name="Castinel A."/>
            <person name="Donnadieu C."/>
            <person name="Desvignes T."/>
            <person name="Floi Bucao C."/>
            <person name="Jouanno E."/>
            <person name="Wen M."/>
            <person name="Mejri S."/>
            <person name="Dirks R."/>
            <person name="Jansen H."/>
            <person name="Henkel C."/>
            <person name="Chen W.J."/>
            <person name="Zahm M."/>
            <person name="Cabau C."/>
            <person name="Klopp C."/>
            <person name="Thompson A.W."/>
            <person name="Robinson-Rechavi M."/>
            <person name="Braasch I."/>
            <person name="Lecointre G."/>
            <person name="Bobe J."/>
            <person name="Postlethwait J.H."/>
            <person name="Berthelot C."/>
            <person name="Roest Crollius H."/>
            <person name="Guiguen Y."/>
        </authorList>
    </citation>
    <scope>NUCLEOTIDE SEQUENCE</scope>
    <source>
        <strain evidence="1">WJC10195</strain>
    </source>
</reference>
<dbReference type="PANTHER" id="PTHR46481">
    <property type="entry name" value="ZINC FINGER BED DOMAIN-CONTAINING PROTEIN 4"/>
    <property type="match status" value="1"/>
</dbReference>
<comment type="caution">
    <text evidence="1">The sequence shown here is derived from an EMBL/GenBank/DDBJ whole genome shotgun (WGS) entry which is preliminary data.</text>
</comment>
<dbReference type="SUPFAM" id="SSF53098">
    <property type="entry name" value="Ribonuclease H-like"/>
    <property type="match status" value="1"/>
</dbReference>
<keyword evidence="2" id="KW-1185">Reference proteome</keyword>
<evidence type="ECO:0000313" key="1">
    <source>
        <dbReference type="EMBL" id="KAJ8353151.1"/>
    </source>
</evidence>
<dbReference type="InterPro" id="IPR052035">
    <property type="entry name" value="ZnF_BED_domain_contain"/>
</dbReference>
<dbReference type="EMBL" id="JAINUF010000007">
    <property type="protein sequence ID" value="KAJ8353151.1"/>
    <property type="molecule type" value="Genomic_DNA"/>
</dbReference>
<accession>A0A9Q1F8P4</accession>
<dbReference type="PANTHER" id="PTHR46481:SF4">
    <property type="entry name" value="ZINC FINGER BED DOMAIN-CONTAINING PROTEIN 4"/>
    <property type="match status" value="1"/>
</dbReference>
<dbReference type="Proteomes" id="UP001152622">
    <property type="component" value="Chromosome 7"/>
</dbReference>
<proteinExistence type="predicted"/>
<sequence length="476" mass="53904">MTSDLQHLSSANFSSASESVDFYNNSLRSLLDFHAPVKTRAVTFSRSAPWFTCELREMKAAGRVLERRFKASGLTVHRLAYRKHQKAYSKSLRDARSQFYSNIINNSPGNSKQLFSTINHLLKQQTPSHTGTTEEQCNNFIAYFSAKIDTIRSLLSSSSTLPAPTTDPQPEISQPLYCFSEISQRDVEGIISKMKPSTCALDPCPTALGFQHLLHVLEPRYHIPNRQVFTEKQIPTLYDKVRREIAGSLRNAQRVAITVDGWTSRATDSYVTVTAHYIDDEWVLQSHVLQTRVFNEAHTGNNLAVLLQDACGEWNLEDPALVMDNAKNMILAGRGAGLEPHVRCITHTLNLASQKCLKVDRVSELLVKVRKVVTFFHRSPKASEALREMQAQLHLPKHKVVHDVSTRWNSSLDMLERFWEQQPAVLNVLMSRKIKRAEDMASLTEEYMALIQEVIKLMSPLKVATTLLSEEKNLTI</sequence>
<organism evidence="1 2">
    <name type="scientific">Synaphobranchus kaupii</name>
    <name type="common">Kaup's arrowtooth eel</name>
    <dbReference type="NCBI Taxonomy" id="118154"/>
    <lineage>
        <taxon>Eukaryota</taxon>
        <taxon>Metazoa</taxon>
        <taxon>Chordata</taxon>
        <taxon>Craniata</taxon>
        <taxon>Vertebrata</taxon>
        <taxon>Euteleostomi</taxon>
        <taxon>Actinopterygii</taxon>
        <taxon>Neopterygii</taxon>
        <taxon>Teleostei</taxon>
        <taxon>Anguilliformes</taxon>
        <taxon>Synaphobranchidae</taxon>
        <taxon>Synaphobranchus</taxon>
    </lineage>
</organism>
<protein>
    <submittedName>
        <fullName evidence="1">Uncharacterized protein</fullName>
    </submittedName>
</protein>
<dbReference type="OrthoDB" id="419189at2759"/>
<evidence type="ECO:0000313" key="2">
    <source>
        <dbReference type="Proteomes" id="UP001152622"/>
    </source>
</evidence>
<dbReference type="InterPro" id="IPR012337">
    <property type="entry name" value="RNaseH-like_sf"/>
</dbReference>
<dbReference type="AlphaFoldDB" id="A0A9Q1F8P4"/>
<gene>
    <name evidence="1" type="ORF">SKAU_G00207180</name>
</gene>